<proteinExistence type="predicted"/>
<dbReference type="AlphaFoldDB" id="A0AAV5HKR2"/>
<organism evidence="2 3">
    <name type="scientific">Rubroshorea leprosula</name>
    <dbReference type="NCBI Taxonomy" id="152421"/>
    <lineage>
        <taxon>Eukaryota</taxon>
        <taxon>Viridiplantae</taxon>
        <taxon>Streptophyta</taxon>
        <taxon>Embryophyta</taxon>
        <taxon>Tracheophyta</taxon>
        <taxon>Spermatophyta</taxon>
        <taxon>Magnoliopsida</taxon>
        <taxon>eudicotyledons</taxon>
        <taxon>Gunneridae</taxon>
        <taxon>Pentapetalae</taxon>
        <taxon>rosids</taxon>
        <taxon>malvids</taxon>
        <taxon>Malvales</taxon>
        <taxon>Dipterocarpaceae</taxon>
        <taxon>Rubroshorea</taxon>
    </lineage>
</organism>
<protein>
    <submittedName>
        <fullName evidence="2">Uncharacterized protein</fullName>
    </submittedName>
</protein>
<dbReference type="EMBL" id="BPVZ01000001">
    <property type="protein sequence ID" value="GKU86106.1"/>
    <property type="molecule type" value="Genomic_DNA"/>
</dbReference>
<comment type="caution">
    <text evidence="2">The sequence shown here is derived from an EMBL/GenBank/DDBJ whole genome shotgun (WGS) entry which is preliminary data.</text>
</comment>
<dbReference type="GO" id="GO:0006952">
    <property type="term" value="P:defense response"/>
    <property type="evidence" value="ECO:0007669"/>
    <property type="project" value="UniProtKB-KW"/>
</dbReference>
<dbReference type="InterPro" id="IPR032675">
    <property type="entry name" value="LRR_dom_sf"/>
</dbReference>
<dbReference type="Gene3D" id="3.80.10.10">
    <property type="entry name" value="Ribonuclease Inhibitor"/>
    <property type="match status" value="2"/>
</dbReference>
<accession>A0AAV5HKR2</accession>
<evidence type="ECO:0000256" key="1">
    <source>
        <dbReference type="ARBA" id="ARBA00022821"/>
    </source>
</evidence>
<keyword evidence="1" id="KW-0611">Plant defense</keyword>
<reference evidence="2 3" key="1">
    <citation type="journal article" date="2021" name="Commun. Biol.">
        <title>The genome of Shorea leprosula (Dipterocarpaceae) highlights the ecological relevance of drought in aseasonal tropical rainforests.</title>
        <authorList>
            <person name="Ng K.K.S."/>
            <person name="Kobayashi M.J."/>
            <person name="Fawcett J.A."/>
            <person name="Hatakeyama M."/>
            <person name="Paape T."/>
            <person name="Ng C.H."/>
            <person name="Ang C.C."/>
            <person name="Tnah L.H."/>
            <person name="Lee C.T."/>
            <person name="Nishiyama T."/>
            <person name="Sese J."/>
            <person name="O'Brien M.J."/>
            <person name="Copetti D."/>
            <person name="Mohd Noor M.I."/>
            <person name="Ong R.C."/>
            <person name="Putra M."/>
            <person name="Sireger I.Z."/>
            <person name="Indrioko S."/>
            <person name="Kosugi Y."/>
            <person name="Izuno A."/>
            <person name="Isagi Y."/>
            <person name="Lee S.L."/>
            <person name="Shimizu K.K."/>
        </authorList>
    </citation>
    <scope>NUCLEOTIDE SEQUENCE [LARGE SCALE GENOMIC DNA]</scope>
    <source>
        <strain evidence="2">214</strain>
    </source>
</reference>
<name>A0AAV5HKR2_9ROSI</name>
<keyword evidence="3" id="KW-1185">Reference proteome</keyword>
<dbReference type="PANTHER" id="PTHR36766:SF40">
    <property type="entry name" value="DISEASE RESISTANCE PROTEIN RGA3"/>
    <property type="match status" value="1"/>
</dbReference>
<dbReference type="PANTHER" id="PTHR36766">
    <property type="entry name" value="PLANT BROAD-SPECTRUM MILDEW RESISTANCE PROTEIN RPW8"/>
    <property type="match status" value="1"/>
</dbReference>
<evidence type="ECO:0000313" key="2">
    <source>
        <dbReference type="EMBL" id="GKU86106.1"/>
    </source>
</evidence>
<sequence length="289" mass="32038">MEAIGATALSASLEWLSEYLGSKLLGWWNQQEQVGELLARLEESTVENSEKSEFLREGDDSSTVTVNLERTSVSGLGKLNNPGRLCSLSISDCESFECLPERLLSTSTLKTLWISGCDNLKFLPNGMYNCTSLQELGIGNWPGIASIAGGGLPPNLKKLVIGCEGLKQSTLEWRLDMLTSLEKLEIRGICPPDDWLPTYLKTLTIGKVSNLESISKGLLQNLASLRELRFVDCPNLKNLPEEGLPPSLEVFEIQDCPLLGQRCLKEKGDYWPLISNIQKTEIWDTLSSW</sequence>
<evidence type="ECO:0000313" key="3">
    <source>
        <dbReference type="Proteomes" id="UP001054252"/>
    </source>
</evidence>
<gene>
    <name evidence="2" type="ORF">SLEP1_g675</name>
</gene>
<dbReference type="SUPFAM" id="SSF52058">
    <property type="entry name" value="L domain-like"/>
    <property type="match status" value="1"/>
</dbReference>
<dbReference type="Proteomes" id="UP001054252">
    <property type="component" value="Unassembled WGS sequence"/>
</dbReference>